<dbReference type="EMBL" id="LXQA010225822">
    <property type="protein sequence ID" value="MCI35680.1"/>
    <property type="molecule type" value="Genomic_DNA"/>
</dbReference>
<comment type="caution">
    <text evidence="1">The sequence shown here is derived from an EMBL/GenBank/DDBJ whole genome shotgun (WGS) entry which is preliminary data.</text>
</comment>
<sequence length="99" mass="11738">MFIGCEASGHKDLFLDVQDLPTEDWEVRIPFRGRRICSSWGWGTIPMYQIAFERFGYRMPFTDLEMAVFRHLRITSSQLHLNSLVFLRAFEKTAEHLRI</sequence>
<keyword evidence="2" id="KW-1185">Reference proteome</keyword>
<evidence type="ECO:0000313" key="2">
    <source>
        <dbReference type="Proteomes" id="UP000265520"/>
    </source>
</evidence>
<name>A0A392RIS8_9FABA</name>
<proteinExistence type="predicted"/>
<feature type="non-terminal residue" evidence="1">
    <location>
        <position position="99"/>
    </location>
</feature>
<accession>A0A392RIS8</accession>
<protein>
    <submittedName>
        <fullName evidence="1">Uncharacterized protein</fullName>
    </submittedName>
</protein>
<dbReference type="AlphaFoldDB" id="A0A392RIS8"/>
<evidence type="ECO:0000313" key="1">
    <source>
        <dbReference type="EMBL" id="MCI35680.1"/>
    </source>
</evidence>
<dbReference type="Proteomes" id="UP000265520">
    <property type="component" value="Unassembled WGS sequence"/>
</dbReference>
<organism evidence="1 2">
    <name type="scientific">Trifolium medium</name>
    <dbReference type="NCBI Taxonomy" id="97028"/>
    <lineage>
        <taxon>Eukaryota</taxon>
        <taxon>Viridiplantae</taxon>
        <taxon>Streptophyta</taxon>
        <taxon>Embryophyta</taxon>
        <taxon>Tracheophyta</taxon>
        <taxon>Spermatophyta</taxon>
        <taxon>Magnoliopsida</taxon>
        <taxon>eudicotyledons</taxon>
        <taxon>Gunneridae</taxon>
        <taxon>Pentapetalae</taxon>
        <taxon>rosids</taxon>
        <taxon>fabids</taxon>
        <taxon>Fabales</taxon>
        <taxon>Fabaceae</taxon>
        <taxon>Papilionoideae</taxon>
        <taxon>50 kb inversion clade</taxon>
        <taxon>NPAAA clade</taxon>
        <taxon>Hologalegina</taxon>
        <taxon>IRL clade</taxon>
        <taxon>Trifolieae</taxon>
        <taxon>Trifolium</taxon>
    </lineage>
</organism>
<reference evidence="1 2" key="1">
    <citation type="journal article" date="2018" name="Front. Plant Sci.">
        <title>Red Clover (Trifolium pratense) and Zigzag Clover (T. medium) - A Picture of Genomic Similarities and Differences.</title>
        <authorList>
            <person name="Dluhosova J."/>
            <person name="Istvanek J."/>
            <person name="Nedelnik J."/>
            <person name="Repkova J."/>
        </authorList>
    </citation>
    <scope>NUCLEOTIDE SEQUENCE [LARGE SCALE GENOMIC DNA]</scope>
    <source>
        <strain evidence="2">cv. 10/8</strain>
        <tissue evidence="1">Leaf</tissue>
    </source>
</reference>